<feature type="domain" description="Transketolase-like pyrimidine-binding" evidence="4">
    <location>
        <begin position="6"/>
        <end position="181"/>
    </location>
</feature>
<comment type="cofactor">
    <cofactor evidence="1">
        <name>thiamine diphosphate</name>
        <dbReference type="ChEBI" id="CHEBI:58937"/>
    </cofactor>
</comment>
<dbReference type="GO" id="GO:0004739">
    <property type="term" value="F:pyruvate dehydrogenase (acetyl-transferring) activity"/>
    <property type="evidence" value="ECO:0007669"/>
    <property type="project" value="UniProtKB-EC"/>
</dbReference>
<dbReference type="SUPFAM" id="SSF52518">
    <property type="entry name" value="Thiamin diphosphate-binding fold (THDP-binding)"/>
    <property type="match status" value="1"/>
</dbReference>
<dbReference type="GO" id="GO:0003863">
    <property type="term" value="F:branched-chain 2-oxo acid dehydrogenase activity"/>
    <property type="evidence" value="ECO:0007669"/>
    <property type="project" value="UniProtKB-EC"/>
</dbReference>
<name>A0A1D7ZUZ3_LIMFE</name>
<dbReference type="Proteomes" id="UP000094714">
    <property type="component" value="Chromosome"/>
</dbReference>
<evidence type="ECO:0000313" key="6">
    <source>
        <dbReference type="Proteomes" id="UP000094714"/>
    </source>
</evidence>
<dbReference type="InterPro" id="IPR009014">
    <property type="entry name" value="Transketo_C/PFOR_II"/>
</dbReference>
<protein>
    <submittedName>
        <fullName evidence="5">Pyruvate dehydrogenase complex E1 component beta subunit</fullName>
        <ecNumber evidence="5">1.2.4.1</ecNumber>
        <ecNumber evidence="5">1.2.4.4</ecNumber>
    </submittedName>
</protein>
<dbReference type="AlphaFoldDB" id="A0A1D7ZUZ3"/>
<dbReference type="PANTHER" id="PTHR43257">
    <property type="entry name" value="PYRUVATE DEHYDROGENASE E1 COMPONENT BETA SUBUNIT"/>
    <property type="match status" value="1"/>
</dbReference>
<dbReference type="PANTHER" id="PTHR43257:SF2">
    <property type="entry name" value="PYRUVATE DEHYDROGENASE E1 COMPONENT SUBUNIT BETA"/>
    <property type="match status" value="1"/>
</dbReference>
<dbReference type="EC" id="1.2.4.1" evidence="5"/>
<dbReference type="Gene3D" id="3.40.50.970">
    <property type="match status" value="1"/>
</dbReference>
<proteinExistence type="predicted"/>
<dbReference type="SUPFAM" id="SSF52922">
    <property type="entry name" value="TK C-terminal domain-like"/>
    <property type="match status" value="1"/>
</dbReference>
<evidence type="ECO:0000313" key="5">
    <source>
        <dbReference type="EMBL" id="AOR73632.1"/>
    </source>
</evidence>
<dbReference type="FunFam" id="3.40.50.970:FF:000001">
    <property type="entry name" value="Pyruvate dehydrogenase E1 beta subunit"/>
    <property type="match status" value="1"/>
</dbReference>
<dbReference type="FunFam" id="3.40.50.920:FF:000001">
    <property type="entry name" value="Pyruvate dehydrogenase E1 beta subunit"/>
    <property type="match status" value="1"/>
</dbReference>
<keyword evidence="5" id="KW-0670">Pyruvate</keyword>
<dbReference type="CDD" id="cd07036">
    <property type="entry name" value="TPP_PYR_E1-PDHc-beta_like"/>
    <property type="match status" value="1"/>
</dbReference>
<dbReference type="Pfam" id="PF02780">
    <property type="entry name" value="Transketolase_C"/>
    <property type="match status" value="1"/>
</dbReference>
<dbReference type="EC" id="1.2.4.4" evidence="5"/>
<dbReference type="InterPro" id="IPR005475">
    <property type="entry name" value="Transketolase-like_Pyr-bd"/>
</dbReference>
<dbReference type="Pfam" id="PF02779">
    <property type="entry name" value="Transket_pyr"/>
    <property type="match status" value="1"/>
</dbReference>
<accession>A0A1D7ZUZ3</accession>
<evidence type="ECO:0000256" key="3">
    <source>
        <dbReference type="ARBA" id="ARBA00023052"/>
    </source>
</evidence>
<sequence length="327" mass="35530">MIMAKITMIKAVTDALDEELARDEKVLVFGEDVGNNGGVFRATEGLQAKYGDKRVFDTPLAESGIIGLANGLATQGWRPVPEIQFMGFIMEAFDEIAGQMARQRFRHAGSRKSPITIRSPFGGGVHAIELHSDNLEGLVAQVPGLRVVIPSDPYDAKGLLASSIRSDDPVFFLEHMRVYRSFRQEVPDESYTVPLDKAAVKREGSDVTIISYGYMVRESLNAAEDLAKEGINAEVLDLRTVSPLDEETILNEVKKTGRVVLVQEAQKQAGVMGSVAALIAEDAILSLEAPIARVSAPDTPYPCSDAEGAWLPNKDDIIAAVKKTVNF</sequence>
<dbReference type="SMART" id="SM00861">
    <property type="entry name" value="Transket_pyr"/>
    <property type="match status" value="1"/>
</dbReference>
<dbReference type="InterPro" id="IPR029061">
    <property type="entry name" value="THDP-binding"/>
</dbReference>
<reference evidence="5 6" key="1">
    <citation type="submission" date="2016-09" db="EMBL/GenBank/DDBJ databases">
        <title>Genome Sequence of the Lactobacillus fermentum strain NCC2970 (CNCM I-5068).</title>
        <authorList>
            <person name="Barretto C."/>
            <person name="Ngom-Bru C."/>
            <person name="Genevaz A."/>
            <person name="Fournier C."/>
            <person name="Moine D."/>
            <person name="Kassam M."/>
            <person name="Iltis A."/>
            <person name="Sagory-Zalkind P."/>
            <person name="Faucherand G."/>
            <person name="Descombes P."/>
            <person name="Duboux S."/>
        </authorList>
    </citation>
    <scope>NUCLEOTIDE SEQUENCE [LARGE SCALE GENOMIC DNA]</scope>
    <source>
        <strain evidence="5 6">NCC2970</strain>
    </source>
</reference>
<keyword evidence="2 5" id="KW-0560">Oxidoreductase</keyword>
<dbReference type="EMBL" id="CP017151">
    <property type="protein sequence ID" value="AOR73632.1"/>
    <property type="molecule type" value="Genomic_DNA"/>
</dbReference>
<dbReference type="Gene3D" id="3.40.50.920">
    <property type="match status" value="1"/>
</dbReference>
<evidence type="ECO:0000259" key="4">
    <source>
        <dbReference type="SMART" id="SM00861"/>
    </source>
</evidence>
<dbReference type="InterPro" id="IPR033248">
    <property type="entry name" value="Transketolase_C"/>
</dbReference>
<organism evidence="5 6">
    <name type="scientific">Limosilactobacillus fermentum</name>
    <name type="common">Lactobacillus fermentum</name>
    <dbReference type="NCBI Taxonomy" id="1613"/>
    <lineage>
        <taxon>Bacteria</taxon>
        <taxon>Bacillati</taxon>
        <taxon>Bacillota</taxon>
        <taxon>Bacilli</taxon>
        <taxon>Lactobacillales</taxon>
        <taxon>Lactobacillaceae</taxon>
        <taxon>Limosilactobacillus</taxon>
    </lineage>
</organism>
<gene>
    <name evidence="5" type="ORF">LACFE_CDS0152</name>
</gene>
<evidence type="ECO:0000256" key="1">
    <source>
        <dbReference type="ARBA" id="ARBA00001964"/>
    </source>
</evidence>
<evidence type="ECO:0000256" key="2">
    <source>
        <dbReference type="ARBA" id="ARBA00023002"/>
    </source>
</evidence>
<keyword evidence="3" id="KW-0786">Thiamine pyrophosphate</keyword>
<dbReference type="PATRIC" id="fig|1613.112.peg.162"/>